<organism evidence="3 4">
    <name type="scientific">Branchiostoma floridae</name>
    <name type="common">Florida lancelet</name>
    <name type="synonym">Amphioxus</name>
    <dbReference type="NCBI Taxonomy" id="7739"/>
    <lineage>
        <taxon>Eukaryota</taxon>
        <taxon>Metazoa</taxon>
        <taxon>Chordata</taxon>
        <taxon>Cephalochordata</taxon>
        <taxon>Leptocardii</taxon>
        <taxon>Amphioxiformes</taxon>
        <taxon>Branchiostomatidae</taxon>
        <taxon>Branchiostoma</taxon>
    </lineage>
</organism>
<keyword evidence="1 2" id="KW-1015">Disulfide bond</keyword>
<dbReference type="OrthoDB" id="10013209at2759"/>
<dbReference type="InterPro" id="IPR002172">
    <property type="entry name" value="LDrepeatLR_classA_rpt"/>
</dbReference>
<dbReference type="PROSITE" id="PS50068">
    <property type="entry name" value="LDLRA_2"/>
    <property type="match status" value="3"/>
</dbReference>
<name>A0A9J7LVS6_BRAFL</name>
<evidence type="ECO:0000313" key="4">
    <source>
        <dbReference type="RefSeq" id="XP_035690042.1"/>
    </source>
</evidence>
<feature type="disulfide bond" evidence="2">
    <location>
        <begin position="160"/>
        <end position="175"/>
    </location>
</feature>
<dbReference type="SUPFAM" id="SSF57424">
    <property type="entry name" value="LDL receptor-like module"/>
    <property type="match status" value="4"/>
</dbReference>
<dbReference type="GeneID" id="118425340"/>
<accession>A0A9J7LVS6</accession>
<dbReference type="Pfam" id="PF00057">
    <property type="entry name" value="Ldl_recept_a"/>
    <property type="match status" value="2"/>
</dbReference>
<comment type="caution">
    <text evidence="2">Lacks conserved residue(s) required for the propagation of feature annotation.</text>
</comment>
<dbReference type="AlphaFoldDB" id="A0A9J7LVS6"/>
<feature type="disulfide bond" evidence="2">
    <location>
        <begin position="230"/>
        <end position="245"/>
    </location>
</feature>
<dbReference type="Gene3D" id="2.60.120.260">
    <property type="entry name" value="Galactose-binding domain-like"/>
    <property type="match status" value="1"/>
</dbReference>
<feature type="disulfide bond" evidence="2">
    <location>
        <begin position="128"/>
        <end position="143"/>
    </location>
</feature>
<protein>
    <submittedName>
        <fullName evidence="4">Suppressor of tumorigenicity 14 protein-like</fullName>
    </submittedName>
</protein>
<dbReference type="CDD" id="cd00112">
    <property type="entry name" value="LDLa"/>
    <property type="match status" value="3"/>
</dbReference>
<dbReference type="PANTHER" id="PTHR20851:SF0">
    <property type="entry name" value="APOLIPOPROTEIN(A)"/>
    <property type="match status" value="1"/>
</dbReference>
<dbReference type="Gene3D" id="4.10.1220.10">
    <property type="entry name" value="EGF-type module"/>
    <property type="match status" value="1"/>
</dbReference>
<dbReference type="InterPro" id="IPR036055">
    <property type="entry name" value="LDL_receptor-like_sf"/>
</dbReference>
<evidence type="ECO:0000256" key="2">
    <source>
        <dbReference type="PROSITE-ProRule" id="PRU00124"/>
    </source>
</evidence>
<feature type="disulfide bond" evidence="2">
    <location>
        <begin position="116"/>
        <end position="134"/>
    </location>
</feature>
<dbReference type="Proteomes" id="UP000001554">
    <property type="component" value="Chromosome 11"/>
</dbReference>
<reference evidence="3" key="1">
    <citation type="journal article" date="2020" name="Nat. Ecol. Evol.">
        <title>Deeply conserved synteny resolves early events in vertebrate evolution.</title>
        <authorList>
            <person name="Simakov O."/>
            <person name="Marletaz F."/>
            <person name="Yue J.X."/>
            <person name="O'Connell B."/>
            <person name="Jenkins J."/>
            <person name="Brandt A."/>
            <person name="Calef R."/>
            <person name="Tung C.H."/>
            <person name="Huang T.K."/>
            <person name="Schmutz J."/>
            <person name="Satoh N."/>
            <person name="Yu J.K."/>
            <person name="Putnam N.H."/>
            <person name="Green R.E."/>
            <person name="Rokhsar D.S."/>
        </authorList>
    </citation>
    <scope>NUCLEOTIDE SEQUENCE [LARGE SCALE GENOMIC DNA]</scope>
    <source>
        <strain evidence="3">S238N-H82</strain>
    </source>
</reference>
<dbReference type="RefSeq" id="XP_035690042.1">
    <property type="nucleotide sequence ID" value="XM_035834149.1"/>
</dbReference>
<dbReference type="KEGG" id="bfo:118425340"/>
<proteinExistence type="predicted"/>
<dbReference type="PANTHER" id="PTHR20851">
    <property type="entry name" value="DORSAL INTERACTING PROTEIN 3"/>
    <property type="match status" value="1"/>
</dbReference>
<dbReference type="Gene3D" id="4.10.400.10">
    <property type="entry name" value="Low-density Lipoprotein Receptor"/>
    <property type="match status" value="2"/>
</dbReference>
<feature type="disulfide bond" evidence="2">
    <location>
        <begin position="148"/>
        <end position="166"/>
    </location>
</feature>
<reference evidence="4" key="2">
    <citation type="submission" date="2025-08" db="UniProtKB">
        <authorList>
            <consortium name="RefSeq"/>
        </authorList>
    </citation>
    <scope>IDENTIFICATION</scope>
    <source>
        <strain evidence="4">S238N-H82</strain>
        <tissue evidence="4">Testes</tissue>
    </source>
</reference>
<keyword evidence="3" id="KW-1185">Reference proteome</keyword>
<evidence type="ECO:0000313" key="3">
    <source>
        <dbReference type="Proteomes" id="UP000001554"/>
    </source>
</evidence>
<gene>
    <name evidence="4" type="primary">LOC118425340</name>
</gene>
<dbReference type="PRINTS" id="PR00261">
    <property type="entry name" value="LDLRECEPTOR"/>
</dbReference>
<dbReference type="FunFam" id="4.10.400.10:FF:000274">
    <property type="entry name" value="Uncharacterized protein"/>
    <property type="match status" value="1"/>
</dbReference>
<sequence length="264" mass="29850">MDLNFNTGWKRAPEEGKWQLTFDLQTPKTLSRIRLFMPHETYPHVTVLVPTPAGQRWSVVKEVTDGQRTQGFLEMSEFLSTGQRWRMEFTSLTSQTEIYEIMFFEACSGLDRTVVCSDGDCDVYDVICDDIVDCDDGSDEANCDKEVCPNGIIITKTQVCDGRDDCGDNTDEEHCCERQHDWKNSCSNGTCIERESQCDRKADCTDGSDELFCSVSTCTNGALFHPATRCDGRDDCEDGSDEQNCSELSKKYQKCFKGIANMMH</sequence>
<evidence type="ECO:0000256" key="1">
    <source>
        <dbReference type="ARBA" id="ARBA00023157"/>
    </source>
</evidence>
<dbReference type="SMART" id="SM00192">
    <property type="entry name" value="LDLa"/>
    <property type="match status" value="4"/>
</dbReference>